<evidence type="ECO:0000313" key="4">
    <source>
        <dbReference type="EMBL" id="KAH0536543.1"/>
    </source>
</evidence>
<evidence type="ECO:0000256" key="1">
    <source>
        <dbReference type="ARBA" id="ARBA00022737"/>
    </source>
</evidence>
<dbReference type="AlphaFoldDB" id="A0A9P8I0Z1"/>
<keyword evidence="5" id="KW-1185">Reference proteome</keyword>
<dbReference type="Pfam" id="PF00023">
    <property type="entry name" value="Ank"/>
    <property type="match status" value="1"/>
</dbReference>
<evidence type="ECO:0000256" key="2">
    <source>
        <dbReference type="ARBA" id="ARBA00023043"/>
    </source>
</evidence>
<feature type="repeat" description="ANK" evidence="3">
    <location>
        <begin position="87"/>
        <end position="119"/>
    </location>
</feature>
<dbReference type="OrthoDB" id="341259at2759"/>
<dbReference type="InterPro" id="IPR002110">
    <property type="entry name" value="Ankyrin_rpt"/>
</dbReference>
<dbReference type="Proteomes" id="UP000698800">
    <property type="component" value="Unassembled WGS sequence"/>
</dbReference>
<dbReference type="Gene3D" id="1.25.40.20">
    <property type="entry name" value="Ankyrin repeat-containing domain"/>
    <property type="match status" value="3"/>
</dbReference>
<dbReference type="PROSITE" id="PS50297">
    <property type="entry name" value="ANK_REP_REGION"/>
    <property type="match status" value="3"/>
</dbReference>
<evidence type="ECO:0000313" key="5">
    <source>
        <dbReference type="Proteomes" id="UP000698800"/>
    </source>
</evidence>
<name>A0A9P8I0Z1_9PEZI</name>
<dbReference type="PANTHER" id="PTHR24173">
    <property type="entry name" value="ANKYRIN REPEAT CONTAINING"/>
    <property type="match status" value="1"/>
</dbReference>
<dbReference type="PROSITE" id="PS50088">
    <property type="entry name" value="ANK_REPEAT"/>
    <property type="match status" value="3"/>
</dbReference>
<feature type="repeat" description="ANK" evidence="3">
    <location>
        <begin position="44"/>
        <end position="76"/>
    </location>
</feature>
<dbReference type="SUPFAM" id="SSF48403">
    <property type="entry name" value="Ankyrin repeat"/>
    <property type="match status" value="1"/>
</dbReference>
<dbReference type="PRINTS" id="PR01415">
    <property type="entry name" value="ANKYRIN"/>
</dbReference>
<organism evidence="4 5">
    <name type="scientific">Glutinoglossum americanum</name>
    <dbReference type="NCBI Taxonomy" id="1670608"/>
    <lineage>
        <taxon>Eukaryota</taxon>
        <taxon>Fungi</taxon>
        <taxon>Dikarya</taxon>
        <taxon>Ascomycota</taxon>
        <taxon>Pezizomycotina</taxon>
        <taxon>Geoglossomycetes</taxon>
        <taxon>Geoglossales</taxon>
        <taxon>Geoglossaceae</taxon>
        <taxon>Glutinoglossum</taxon>
    </lineage>
</organism>
<dbReference type="Pfam" id="PF12796">
    <property type="entry name" value="Ank_2"/>
    <property type="match status" value="1"/>
</dbReference>
<evidence type="ECO:0000256" key="3">
    <source>
        <dbReference type="PROSITE-ProRule" id="PRU00023"/>
    </source>
</evidence>
<reference evidence="4" key="1">
    <citation type="submission" date="2021-03" db="EMBL/GenBank/DDBJ databases">
        <title>Comparative genomics and phylogenomic investigation of the class Geoglossomycetes provide insights into ecological specialization and systematics.</title>
        <authorList>
            <person name="Melie T."/>
            <person name="Pirro S."/>
            <person name="Miller A.N."/>
            <person name="Quandt A."/>
        </authorList>
    </citation>
    <scope>NUCLEOTIDE SEQUENCE</scope>
    <source>
        <strain evidence="4">GBOQ0MN5Z8</strain>
    </source>
</reference>
<dbReference type="EMBL" id="JAGHQL010000198">
    <property type="protein sequence ID" value="KAH0536543.1"/>
    <property type="molecule type" value="Genomic_DNA"/>
</dbReference>
<protein>
    <submittedName>
        <fullName evidence="4">Uncharacterized protein</fullName>
    </submittedName>
</protein>
<accession>A0A9P8I0Z1</accession>
<keyword evidence="1" id="KW-0677">Repeat</keyword>
<dbReference type="InterPro" id="IPR036770">
    <property type="entry name" value="Ankyrin_rpt-contain_sf"/>
</dbReference>
<keyword evidence="2 3" id="KW-0040">ANK repeat</keyword>
<dbReference type="SMART" id="SM00248">
    <property type="entry name" value="ANK"/>
    <property type="match status" value="3"/>
</dbReference>
<gene>
    <name evidence="4" type="ORF">FGG08_006593</name>
</gene>
<dbReference type="PANTHER" id="PTHR24173:SF74">
    <property type="entry name" value="ANKYRIN REPEAT DOMAIN-CONTAINING PROTEIN 16"/>
    <property type="match status" value="1"/>
</dbReference>
<comment type="caution">
    <text evidence="4">The sequence shown here is derived from an EMBL/GenBank/DDBJ whole genome shotgun (WGS) entry which is preliminary data.</text>
</comment>
<sequence>MEPARGCSGTLLQQKTYPEQLYASFGELGLLRRLVLAACRGVVEARSPGEALVKEGHENVTKLLLEAGADVEAHDDSRRTPLHWGLNGQTPLSWAAWEGHSAAAELLLDVGANLESNSNRGRTPLWLAAENNREDVVKLLLKKGANMESRGNYGQTPLS</sequence>
<feature type="repeat" description="ANK" evidence="3">
    <location>
        <begin position="120"/>
        <end position="152"/>
    </location>
</feature>
<proteinExistence type="predicted"/>